<evidence type="ECO:0000313" key="6">
    <source>
        <dbReference type="EMBL" id="CDQ71607.1"/>
    </source>
</evidence>
<name>A0A060WX75_ONCMY</name>
<sequence length="113" mass="12773">MCVCMYMLNFSFNNGCGISLCFKMVSPMFLLNINLGSGFVTSAHKHLFVLKIRAVRPQVLMRLSKTKKHVSRAYGGAMCAKCVRDRIKRAFLIEEQKIVVKVLKAQAQSQKSK</sequence>
<dbReference type="InterPro" id="IPR008195">
    <property type="entry name" value="Ribosomal_eL34"/>
</dbReference>
<organism evidence="6 7">
    <name type="scientific">Oncorhynchus mykiss</name>
    <name type="common">Rainbow trout</name>
    <name type="synonym">Salmo gairdneri</name>
    <dbReference type="NCBI Taxonomy" id="8022"/>
    <lineage>
        <taxon>Eukaryota</taxon>
        <taxon>Metazoa</taxon>
        <taxon>Chordata</taxon>
        <taxon>Craniata</taxon>
        <taxon>Vertebrata</taxon>
        <taxon>Euteleostomi</taxon>
        <taxon>Actinopterygii</taxon>
        <taxon>Neopterygii</taxon>
        <taxon>Teleostei</taxon>
        <taxon>Protacanthopterygii</taxon>
        <taxon>Salmoniformes</taxon>
        <taxon>Salmonidae</taxon>
        <taxon>Salmoninae</taxon>
        <taxon>Oncorhynchus</taxon>
    </lineage>
</organism>
<evidence type="ECO:0000256" key="5">
    <source>
        <dbReference type="ARBA" id="ARBA00035333"/>
    </source>
</evidence>
<dbReference type="EMBL" id="FR904778">
    <property type="protein sequence ID" value="CDQ71607.1"/>
    <property type="molecule type" value="Genomic_DNA"/>
</dbReference>
<dbReference type="AlphaFoldDB" id="A0A060WX75"/>
<dbReference type="PaxDb" id="8022-A0A060WX75"/>
<evidence type="ECO:0000313" key="7">
    <source>
        <dbReference type="Proteomes" id="UP000193380"/>
    </source>
</evidence>
<dbReference type="GO" id="GO:0006412">
    <property type="term" value="P:translation"/>
    <property type="evidence" value="ECO:0007669"/>
    <property type="project" value="InterPro"/>
</dbReference>
<dbReference type="PANTHER" id="PTHR46595">
    <property type="entry name" value="60S RIBOSOMAL PROTEIN L34"/>
    <property type="match status" value="1"/>
</dbReference>
<dbReference type="GO" id="GO:1990904">
    <property type="term" value="C:ribonucleoprotein complex"/>
    <property type="evidence" value="ECO:0007669"/>
    <property type="project" value="UniProtKB-KW"/>
</dbReference>
<comment type="similarity">
    <text evidence="1">Belongs to the eukaryotic ribosomal protein eL34 family.</text>
</comment>
<dbReference type="Proteomes" id="UP000193380">
    <property type="component" value="Unassembled WGS sequence"/>
</dbReference>
<evidence type="ECO:0000256" key="1">
    <source>
        <dbReference type="ARBA" id="ARBA00009875"/>
    </source>
</evidence>
<dbReference type="STRING" id="8022.A0A060WX75"/>
<accession>A0A060WX75</accession>
<dbReference type="Pfam" id="PF01199">
    <property type="entry name" value="Ribosomal_L34e"/>
    <property type="match status" value="1"/>
</dbReference>
<evidence type="ECO:0000256" key="2">
    <source>
        <dbReference type="ARBA" id="ARBA00022980"/>
    </source>
</evidence>
<protein>
    <recommendedName>
        <fullName evidence="4">Large ribosomal subunit protein eL34</fullName>
    </recommendedName>
    <alternativeName>
        <fullName evidence="5">60S ribosomal protein L34</fullName>
    </alternativeName>
</protein>
<dbReference type="GO" id="GO:0003735">
    <property type="term" value="F:structural constituent of ribosome"/>
    <property type="evidence" value="ECO:0007669"/>
    <property type="project" value="InterPro"/>
</dbReference>
<evidence type="ECO:0000256" key="3">
    <source>
        <dbReference type="ARBA" id="ARBA00023274"/>
    </source>
</evidence>
<reference evidence="6" key="2">
    <citation type="submission" date="2014-03" db="EMBL/GenBank/DDBJ databases">
        <authorList>
            <person name="Genoscope - CEA"/>
        </authorList>
    </citation>
    <scope>NUCLEOTIDE SEQUENCE</scope>
</reference>
<keyword evidence="2" id="KW-0689">Ribosomal protein</keyword>
<reference evidence="6" key="1">
    <citation type="journal article" date="2014" name="Nat. Commun.">
        <title>The rainbow trout genome provides novel insights into evolution after whole-genome duplication in vertebrates.</title>
        <authorList>
            <person name="Berthelot C."/>
            <person name="Brunet F."/>
            <person name="Chalopin D."/>
            <person name="Juanchich A."/>
            <person name="Bernard M."/>
            <person name="Noel B."/>
            <person name="Bento P."/>
            <person name="Da Silva C."/>
            <person name="Labadie K."/>
            <person name="Alberti A."/>
            <person name="Aury J.M."/>
            <person name="Louis A."/>
            <person name="Dehais P."/>
            <person name="Bardou P."/>
            <person name="Montfort J."/>
            <person name="Klopp C."/>
            <person name="Cabau C."/>
            <person name="Gaspin C."/>
            <person name="Thorgaard G.H."/>
            <person name="Boussaha M."/>
            <person name="Quillet E."/>
            <person name="Guyomard R."/>
            <person name="Galiana D."/>
            <person name="Bobe J."/>
            <person name="Volff J.N."/>
            <person name="Genet C."/>
            <person name="Wincker P."/>
            <person name="Jaillon O."/>
            <person name="Roest Crollius H."/>
            <person name="Guiguen Y."/>
        </authorList>
    </citation>
    <scope>NUCLEOTIDE SEQUENCE [LARGE SCALE GENOMIC DNA]</scope>
</reference>
<gene>
    <name evidence="6" type="ORF">GSONMT00062311001</name>
</gene>
<dbReference type="InterPro" id="IPR038562">
    <property type="entry name" value="Ribosomal_eL34_C_sf"/>
</dbReference>
<proteinExistence type="inferred from homology"/>
<keyword evidence="3" id="KW-0687">Ribonucleoprotein</keyword>
<evidence type="ECO:0000256" key="4">
    <source>
        <dbReference type="ARBA" id="ARBA00035227"/>
    </source>
</evidence>
<dbReference type="GO" id="GO:0005840">
    <property type="term" value="C:ribosome"/>
    <property type="evidence" value="ECO:0007669"/>
    <property type="project" value="UniProtKB-KW"/>
</dbReference>
<dbReference type="Gene3D" id="6.20.340.10">
    <property type="match status" value="1"/>
</dbReference>